<feature type="compositionally biased region" description="Polar residues" evidence="1">
    <location>
        <begin position="1"/>
        <end position="17"/>
    </location>
</feature>
<dbReference type="OrthoDB" id="10576944at2759"/>
<sequence length="134" mass="15341">MPNSGRSLSSILGTSHFNKGRSIGLTKKRSVPSLHLNRREPPKARKSMLIKLEHKKKKGQTNDCSDDEEANPFKRREGESEQAYMLRVCDEEGNHDVDNSKSRDRQDFDGNGKEAEEFIPDDDEDEHIDRGEEE</sequence>
<organism evidence="2 3">
    <name type="scientific">Meira miltonrushii</name>
    <dbReference type="NCBI Taxonomy" id="1280837"/>
    <lineage>
        <taxon>Eukaryota</taxon>
        <taxon>Fungi</taxon>
        <taxon>Dikarya</taxon>
        <taxon>Basidiomycota</taxon>
        <taxon>Ustilaginomycotina</taxon>
        <taxon>Exobasidiomycetes</taxon>
        <taxon>Exobasidiales</taxon>
        <taxon>Brachybasidiaceae</taxon>
        <taxon>Meira</taxon>
    </lineage>
</organism>
<accession>A0A316V2U1</accession>
<gene>
    <name evidence="2" type="ORF">FA14DRAFT_162242</name>
</gene>
<dbReference type="EMBL" id="KZ819606">
    <property type="protein sequence ID" value="PWN31879.1"/>
    <property type="molecule type" value="Genomic_DNA"/>
</dbReference>
<protein>
    <submittedName>
        <fullName evidence="2">Uncharacterized protein</fullName>
    </submittedName>
</protein>
<evidence type="ECO:0000313" key="3">
    <source>
        <dbReference type="Proteomes" id="UP000245771"/>
    </source>
</evidence>
<dbReference type="RefSeq" id="XP_025352181.1">
    <property type="nucleotide sequence ID" value="XM_025499492.1"/>
</dbReference>
<dbReference type="Proteomes" id="UP000245771">
    <property type="component" value="Unassembled WGS sequence"/>
</dbReference>
<feature type="region of interest" description="Disordered" evidence="1">
    <location>
        <begin position="1"/>
        <end position="134"/>
    </location>
</feature>
<feature type="compositionally biased region" description="Basic residues" evidence="1">
    <location>
        <begin position="44"/>
        <end position="59"/>
    </location>
</feature>
<dbReference type="InParanoid" id="A0A316V2U1"/>
<evidence type="ECO:0000313" key="2">
    <source>
        <dbReference type="EMBL" id="PWN31879.1"/>
    </source>
</evidence>
<reference evidence="2 3" key="1">
    <citation type="journal article" date="2018" name="Mol. Biol. Evol.">
        <title>Broad Genomic Sampling Reveals a Smut Pathogenic Ancestry of the Fungal Clade Ustilaginomycotina.</title>
        <authorList>
            <person name="Kijpornyongpan T."/>
            <person name="Mondo S.J."/>
            <person name="Barry K."/>
            <person name="Sandor L."/>
            <person name="Lee J."/>
            <person name="Lipzen A."/>
            <person name="Pangilinan J."/>
            <person name="LaButti K."/>
            <person name="Hainaut M."/>
            <person name="Henrissat B."/>
            <person name="Grigoriev I.V."/>
            <person name="Spatafora J.W."/>
            <person name="Aime M.C."/>
        </authorList>
    </citation>
    <scope>NUCLEOTIDE SEQUENCE [LARGE SCALE GENOMIC DNA]</scope>
    <source>
        <strain evidence="2 3">MCA 3882</strain>
    </source>
</reference>
<proteinExistence type="predicted"/>
<dbReference type="GeneID" id="37021273"/>
<keyword evidence="3" id="KW-1185">Reference proteome</keyword>
<evidence type="ECO:0000256" key="1">
    <source>
        <dbReference type="SAM" id="MobiDB-lite"/>
    </source>
</evidence>
<name>A0A316V2U1_9BASI</name>
<dbReference type="AlphaFoldDB" id="A0A316V2U1"/>
<feature type="compositionally biased region" description="Basic and acidic residues" evidence="1">
    <location>
        <begin position="88"/>
        <end position="116"/>
    </location>
</feature>
<feature type="compositionally biased region" description="Acidic residues" evidence="1">
    <location>
        <begin position="117"/>
        <end position="126"/>
    </location>
</feature>